<keyword evidence="3 5" id="KW-0238">DNA-binding</keyword>
<proteinExistence type="predicted"/>
<dbReference type="InterPro" id="IPR001647">
    <property type="entry name" value="HTH_TetR"/>
</dbReference>
<protein>
    <submittedName>
        <fullName evidence="7">TetR family transcriptional regulator C-terminal domain-containing protein</fullName>
    </submittedName>
</protein>
<accession>A0A853EWX3</accession>
<dbReference type="GO" id="GO:0003677">
    <property type="term" value="F:DNA binding"/>
    <property type="evidence" value="ECO:0007669"/>
    <property type="project" value="UniProtKB-UniRule"/>
</dbReference>
<dbReference type="RefSeq" id="WP_179913735.1">
    <property type="nucleotide sequence ID" value="NZ_JACBYE010000030.1"/>
</dbReference>
<evidence type="ECO:0000259" key="6">
    <source>
        <dbReference type="PROSITE" id="PS50977"/>
    </source>
</evidence>
<feature type="domain" description="HTH tetR-type" evidence="6">
    <location>
        <begin position="6"/>
        <end position="66"/>
    </location>
</feature>
<dbReference type="Pfam" id="PF13977">
    <property type="entry name" value="TetR_C_6"/>
    <property type="match status" value="1"/>
</dbReference>
<evidence type="ECO:0000313" key="7">
    <source>
        <dbReference type="EMBL" id="NYS94304.1"/>
    </source>
</evidence>
<comment type="caution">
    <text evidence="7">The sequence shown here is derived from an EMBL/GenBank/DDBJ whole genome shotgun (WGS) entry which is preliminary data.</text>
</comment>
<evidence type="ECO:0000256" key="2">
    <source>
        <dbReference type="ARBA" id="ARBA00023015"/>
    </source>
</evidence>
<reference evidence="7 8" key="1">
    <citation type="submission" date="2020-07" db="EMBL/GenBank/DDBJ databases">
        <title>MOT database genomes.</title>
        <authorList>
            <person name="Joseph S."/>
            <person name="Aduse-Opoku J."/>
            <person name="Hashim A."/>
            <person name="Wade W."/>
            <person name="Curtis M."/>
        </authorList>
    </citation>
    <scope>NUCLEOTIDE SEQUENCE [LARGE SCALE GENOMIC DNA]</scope>
    <source>
        <strain evidence="7 8">DSM 100099</strain>
    </source>
</reference>
<keyword evidence="8" id="KW-1185">Reference proteome</keyword>
<keyword evidence="4" id="KW-0804">Transcription</keyword>
<dbReference type="PROSITE" id="PS50977">
    <property type="entry name" value="HTH_TETR_2"/>
    <property type="match status" value="1"/>
</dbReference>
<keyword evidence="2" id="KW-0805">Transcription regulation</keyword>
<evidence type="ECO:0000313" key="8">
    <source>
        <dbReference type="Proteomes" id="UP000561011"/>
    </source>
</evidence>
<evidence type="ECO:0000256" key="5">
    <source>
        <dbReference type="PROSITE-ProRule" id="PRU00335"/>
    </source>
</evidence>
<dbReference type="SUPFAM" id="SSF46689">
    <property type="entry name" value="Homeodomain-like"/>
    <property type="match status" value="1"/>
</dbReference>
<name>A0A853EWX3_9MICO</name>
<feature type="DNA-binding region" description="H-T-H motif" evidence="5">
    <location>
        <begin position="29"/>
        <end position="48"/>
    </location>
</feature>
<evidence type="ECO:0000256" key="4">
    <source>
        <dbReference type="ARBA" id="ARBA00023163"/>
    </source>
</evidence>
<keyword evidence="1" id="KW-0678">Repressor</keyword>
<sequence>MGWSLEERRGRIVDAAVQLATDRGIEHLTLRAAADVAGMSWDTARESFDDHADLLRAVSTAVTRLNVPVDDVDLTAVPEGESFEDRALAVAHGFWDQLTSDRELQLVSFEILVLALRRTALRPLAAGQQEDQRDLAAQVLTEFAERDGVTWDRPVAEVARFVATFLDGLTTSWMIDGDDDAAAAQLELLVRSLALFVEDPS</sequence>
<dbReference type="Gene3D" id="1.10.357.10">
    <property type="entry name" value="Tetracycline Repressor, domain 2"/>
    <property type="match status" value="1"/>
</dbReference>
<organism evidence="7 8">
    <name type="scientific">Sanguibacter inulinus</name>
    <dbReference type="NCBI Taxonomy" id="60922"/>
    <lineage>
        <taxon>Bacteria</taxon>
        <taxon>Bacillati</taxon>
        <taxon>Actinomycetota</taxon>
        <taxon>Actinomycetes</taxon>
        <taxon>Micrococcales</taxon>
        <taxon>Sanguibacteraceae</taxon>
        <taxon>Sanguibacter</taxon>
    </lineage>
</organism>
<dbReference type="EMBL" id="JACBYE010000030">
    <property type="protein sequence ID" value="NYS94304.1"/>
    <property type="molecule type" value="Genomic_DNA"/>
</dbReference>
<dbReference type="AlphaFoldDB" id="A0A853EWX3"/>
<dbReference type="InterPro" id="IPR009057">
    <property type="entry name" value="Homeodomain-like_sf"/>
</dbReference>
<gene>
    <name evidence="7" type="ORF">HZZ10_12345</name>
</gene>
<evidence type="ECO:0000256" key="3">
    <source>
        <dbReference type="ARBA" id="ARBA00023125"/>
    </source>
</evidence>
<dbReference type="InterPro" id="IPR039538">
    <property type="entry name" value="BetI_C"/>
</dbReference>
<dbReference type="Proteomes" id="UP000561011">
    <property type="component" value="Unassembled WGS sequence"/>
</dbReference>
<dbReference type="InterPro" id="IPR036271">
    <property type="entry name" value="Tet_transcr_reg_TetR-rel_C_sf"/>
</dbReference>
<evidence type="ECO:0000256" key="1">
    <source>
        <dbReference type="ARBA" id="ARBA00022491"/>
    </source>
</evidence>
<dbReference type="SUPFAM" id="SSF48498">
    <property type="entry name" value="Tetracyclin repressor-like, C-terminal domain"/>
    <property type="match status" value="1"/>
</dbReference>